<dbReference type="RefSeq" id="WP_344736957.1">
    <property type="nucleotide sequence ID" value="NZ_BAAAYU010000003.1"/>
</dbReference>
<reference evidence="8" key="1">
    <citation type="journal article" date="2019" name="Int. J. Syst. Evol. Microbiol.">
        <title>The Global Catalogue of Microorganisms (GCM) 10K type strain sequencing project: providing services to taxonomists for standard genome sequencing and annotation.</title>
        <authorList>
            <consortium name="The Broad Institute Genomics Platform"/>
            <consortium name="The Broad Institute Genome Sequencing Center for Infectious Disease"/>
            <person name="Wu L."/>
            <person name="Ma J."/>
        </authorList>
    </citation>
    <scope>NUCLEOTIDE SEQUENCE [LARGE SCALE GENOMIC DNA]</scope>
    <source>
        <strain evidence="8">JCM 16544</strain>
    </source>
</reference>
<dbReference type="PANTHER" id="PTHR43179:SF12">
    <property type="entry name" value="GALACTOFURANOSYLTRANSFERASE GLFT2"/>
    <property type="match status" value="1"/>
</dbReference>
<comment type="pathway">
    <text evidence="1">Cell wall biogenesis; cell wall polysaccharide biosynthesis.</text>
</comment>
<dbReference type="SUPFAM" id="SSF53448">
    <property type="entry name" value="Nucleotide-diphospho-sugar transferases"/>
    <property type="match status" value="1"/>
</dbReference>
<gene>
    <name evidence="7" type="ORF">GCM10022200_10950</name>
</gene>
<dbReference type="Pfam" id="PF19320">
    <property type="entry name" value="GlfT2_domain3"/>
    <property type="match status" value="1"/>
</dbReference>
<dbReference type="InterPro" id="IPR029044">
    <property type="entry name" value="Nucleotide-diphossugar_trans"/>
</dbReference>
<dbReference type="Proteomes" id="UP001501697">
    <property type="component" value="Unassembled WGS sequence"/>
</dbReference>
<evidence type="ECO:0000313" key="8">
    <source>
        <dbReference type="Proteomes" id="UP001501697"/>
    </source>
</evidence>
<evidence type="ECO:0000313" key="7">
    <source>
        <dbReference type="EMBL" id="GAA3630083.1"/>
    </source>
</evidence>
<evidence type="ECO:0000256" key="3">
    <source>
        <dbReference type="ARBA" id="ARBA00022676"/>
    </source>
</evidence>
<evidence type="ECO:0000256" key="4">
    <source>
        <dbReference type="ARBA" id="ARBA00022679"/>
    </source>
</evidence>
<evidence type="ECO:0000259" key="6">
    <source>
        <dbReference type="Pfam" id="PF19320"/>
    </source>
</evidence>
<dbReference type="EMBL" id="BAAAYU010000003">
    <property type="protein sequence ID" value="GAA3630083.1"/>
    <property type="molecule type" value="Genomic_DNA"/>
</dbReference>
<dbReference type="InterPro" id="IPR040492">
    <property type="entry name" value="GlfT2_N"/>
</dbReference>
<dbReference type="Pfam" id="PF13641">
    <property type="entry name" value="Glyco_tranf_2_3"/>
    <property type="match status" value="1"/>
</dbReference>
<dbReference type="PANTHER" id="PTHR43179">
    <property type="entry name" value="RHAMNOSYLTRANSFERASE WBBL"/>
    <property type="match status" value="1"/>
</dbReference>
<keyword evidence="4" id="KW-0808">Transferase</keyword>
<comment type="similarity">
    <text evidence="2">Belongs to the glycosyltransferase 2 family.</text>
</comment>
<dbReference type="Gene3D" id="3.90.550.60">
    <property type="match status" value="1"/>
</dbReference>
<feature type="domain" description="Galactofuranosyltransferase GlfT2 N-terminal" evidence="5">
    <location>
        <begin position="5"/>
        <end position="139"/>
    </location>
</feature>
<dbReference type="InterPro" id="IPR045699">
    <property type="entry name" value="GlfT2_C"/>
</dbReference>
<keyword evidence="3" id="KW-0328">Glycosyltransferase</keyword>
<keyword evidence="8" id="KW-1185">Reference proteome</keyword>
<dbReference type="Pfam" id="PF17994">
    <property type="entry name" value="Glft2_N"/>
    <property type="match status" value="1"/>
</dbReference>
<evidence type="ECO:0000256" key="2">
    <source>
        <dbReference type="ARBA" id="ARBA00006739"/>
    </source>
</evidence>
<protein>
    <submittedName>
        <fullName evidence="7">Glycosyltransferase</fullName>
    </submittedName>
</protein>
<evidence type="ECO:0000259" key="5">
    <source>
        <dbReference type="Pfam" id="PF17994"/>
    </source>
</evidence>
<organism evidence="7 8">
    <name type="scientific">Microbacterium awajiense</name>
    <dbReference type="NCBI Taxonomy" id="415214"/>
    <lineage>
        <taxon>Bacteria</taxon>
        <taxon>Bacillati</taxon>
        <taxon>Actinomycetota</taxon>
        <taxon>Actinomycetes</taxon>
        <taxon>Micrococcales</taxon>
        <taxon>Microbacteriaceae</taxon>
        <taxon>Microbacterium</taxon>
    </lineage>
</organism>
<proteinExistence type="inferred from homology"/>
<accession>A0ABP7AE93</accession>
<feature type="domain" description="Galactofuranosyltransferase-2 C-terminal" evidence="6">
    <location>
        <begin position="416"/>
        <end position="605"/>
    </location>
</feature>
<sequence length="610" mass="68231">MSHVLQHVVLPGELDHEVLPLYVRADSGLRVDGRRSVTIEPGRTVSFASYFNAFPAAYWRRWAALESVTLVVDIGGTADVALMASDPDGRAHRVDFREATTGRIEFDTPLSGFADGGWLWFDVAASSEAVAVRDARWVATSAPRVEPRASVGITTFNKPDYCVATLSALAEDRSLDDVVERVIVVDQGDRRVEAEEGFAAAASALGRRLRLVRQPNLGGSGGYARVMDEVDRSSEPFALLMDDDVHVEPEAVRRAIVFAAYCSRPTIVGGHMLDLFHRTKLYAWAEVVDEVPFMWRAEHAERMPLDLAGTDLREEPLLHRPMEADYNGWWMCVIPREAITRTGLPLPAFIKWDDAEYALRARAQGIPTVTLPGVALWHMSWEGKDDHVDWQAYFHARNRIVTALLHSSVPRGGTLLVHSRRVDLKHVLSMQYYPVALRHTALEAVLGGPEHMHDDLRTALGRARALAAEFPETADAPADAAAPAAPPWPDDESDMPAGRRLKAFTLSALLSAWFHRPRGLAHGIDVALDARHARWWRLSRYDSALVTAAGSGRRHLYVRDRVAARRLLRESARLHRRLRREWPRLVQRYRAADLTSSRAWAHTFEAAEAR</sequence>
<name>A0ABP7AE93_9MICO</name>
<comment type="caution">
    <text evidence="7">The sequence shown here is derived from an EMBL/GenBank/DDBJ whole genome shotgun (WGS) entry which is preliminary data.</text>
</comment>
<evidence type="ECO:0000256" key="1">
    <source>
        <dbReference type="ARBA" id="ARBA00004776"/>
    </source>
</evidence>